<reference evidence="3 4" key="1">
    <citation type="submission" date="2013-03" db="EMBL/GenBank/DDBJ databases">
        <title>Reference genome for the Human Microbiome Project.</title>
        <authorList>
            <person name="Aqrawi P."/>
            <person name="Ayvaz T."/>
            <person name="Bess C."/>
            <person name="Blankenburg K."/>
            <person name="Coyle M."/>
            <person name="Deng J."/>
            <person name="Forbes L."/>
            <person name="Fowler G."/>
            <person name="Francisco L."/>
            <person name="Fu Q."/>
            <person name="Gibbs R."/>
            <person name="Gross S."/>
            <person name="Gubbala S."/>
            <person name="Hale W."/>
            <person name="Hemphill L."/>
            <person name="Highlander S."/>
            <person name="Hirani K."/>
            <person name="Jackson L."/>
            <person name="Jakkamsetti A."/>
            <person name="Javaid M."/>
            <person name="Jayaseelan J.C."/>
            <person name="Jiang H."/>
            <person name="Joshi V."/>
            <person name="Korchina V."/>
            <person name="Kovar C."/>
            <person name="Lara F."/>
            <person name="Lee S."/>
            <person name="Liu Y."/>
            <person name="Mata R."/>
            <person name="Mathew T."/>
            <person name="Munidasa M."/>
            <person name="Muzny D."/>
            <person name="Nazareth L."/>
            <person name="Ngo R."/>
            <person name="Nguyen L."/>
            <person name="Nguyen N."/>
            <person name="Okwuonu G."/>
            <person name="Ongeri F."/>
            <person name="Palculict T."/>
            <person name="Patil S."/>
            <person name="Petrosino J."/>
            <person name="Pham C."/>
            <person name="Pham P."/>
            <person name="Pu L.-L."/>
            <person name="Qin X."/>
            <person name="Qu J."/>
            <person name="Reid J."/>
            <person name="Ross M."/>
            <person name="Ruth R."/>
            <person name="Saada N."/>
            <person name="San Lucas F."/>
            <person name="Santibanez J."/>
            <person name="Shang Y."/>
            <person name="Simmons D."/>
            <person name="Song X.-Z."/>
            <person name="Tang L.-Y."/>
            <person name="Thornton R."/>
            <person name="Warren J."/>
            <person name="Weissenberger G."/>
            <person name="Wilczek-Boney K."/>
            <person name="Worley K."/>
            <person name="Youmans B."/>
            <person name="Zhang J."/>
            <person name="Zhang L."/>
            <person name="Zhao Z."/>
            <person name="Zhou C."/>
            <person name="Zhu D."/>
            <person name="Zhu Y."/>
        </authorList>
    </citation>
    <scope>NUCLEOTIDE SEQUENCE [LARGE SCALE GENOMIC DNA]</scope>
    <source>
        <strain evidence="3 4">F0333</strain>
    </source>
</reference>
<dbReference type="EMBL" id="AQHZ01000015">
    <property type="protein sequence ID" value="ENO18418.1"/>
    <property type="molecule type" value="Genomic_DNA"/>
</dbReference>
<dbReference type="PATRIC" id="fig|888050.3.peg.933"/>
<keyword evidence="2" id="KW-0812">Transmembrane</keyword>
<accession>N6XB60</accession>
<evidence type="ECO:0008006" key="5">
    <source>
        <dbReference type="Google" id="ProtNLM"/>
    </source>
</evidence>
<dbReference type="eggNOG" id="ENOG5033A46">
    <property type="taxonomic scope" value="Bacteria"/>
</dbReference>
<dbReference type="RefSeq" id="WP_005962950.1">
    <property type="nucleotide sequence ID" value="NZ_KB822674.1"/>
</dbReference>
<keyword evidence="2" id="KW-0472">Membrane</keyword>
<organism evidence="3 4">
    <name type="scientific">Schaalia cardiffensis F0333</name>
    <dbReference type="NCBI Taxonomy" id="888050"/>
    <lineage>
        <taxon>Bacteria</taxon>
        <taxon>Bacillati</taxon>
        <taxon>Actinomycetota</taxon>
        <taxon>Actinomycetes</taxon>
        <taxon>Actinomycetales</taxon>
        <taxon>Actinomycetaceae</taxon>
        <taxon>Schaalia</taxon>
    </lineage>
</organism>
<dbReference type="STRING" id="888050.HMPREF9004_0987"/>
<feature type="region of interest" description="Disordered" evidence="1">
    <location>
        <begin position="1"/>
        <end position="123"/>
    </location>
</feature>
<keyword evidence="4" id="KW-1185">Reference proteome</keyword>
<evidence type="ECO:0000256" key="1">
    <source>
        <dbReference type="SAM" id="MobiDB-lite"/>
    </source>
</evidence>
<proteinExistence type="predicted"/>
<feature type="compositionally biased region" description="Polar residues" evidence="1">
    <location>
        <begin position="59"/>
        <end position="95"/>
    </location>
</feature>
<name>N6XB60_9ACTO</name>
<evidence type="ECO:0000313" key="3">
    <source>
        <dbReference type="EMBL" id="ENO18418.1"/>
    </source>
</evidence>
<protein>
    <recommendedName>
        <fullName evidence="5">DUF4190 domain-containing protein</fullName>
    </recommendedName>
</protein>
<gene>
    <name evidence="3" type="ORF">HMPREF9004_0987</name>
</gene>
<feature type="transmembrane region" description="Helical" evidence="2">
    <location>
        <begin position="200"/>
        <end position="225"/>
    </location>
</feature>
<feature type="transmembrane region" description="Helical" evidence="2">
    <location>
        <begin position="144"/>
        <end position="166"/>
    </location>
</feature>
<sequence>MTVEFERRIMSTPTPVPANNDEANGFPQDPTLAAASQPMTPMPIDSTPVMPNSEPAAMSDSQAWTQPAQPAQYPQGSTPYGQAPYSQPTYGQTPAGQGAPQAPYGQPAYGQPATAQPSYAQPMEGQYSTSSQALAERLRSNSMVCLILGILGLVMIGLLGSIPAWIWGNSIIKEAAANGIPEDYVSNAKIGRILGLVGTWIWIIVVALSILFFIGVIMFGIAAGASGY</sequence>
<evidence type="ECO:0000256" key="2">
    <source>
        <dbReference type="SAM" id="Phobius"/>
    </source>
</evidence>
<dbReference type="AlphaFoldDB" id="N6XB60"/>
<comment type="caution">
    <text evidence="3">The sequence shown here is derived from an EMBL/GenBank/DDBJ whole genome shotgun (WGS) entry which is preliminary data.</text>
</comment>
<dbReference type="HOGENOM" id="CLU_1212701_0_0_11"/>
<keyword evidence="2" id="KW-1133">Transmembrane helix</keyword>
<evidence type="ECO:0000313" key="4">
    <source>
        <dbReference type="Proteomes" id="UP000013015"/>
    </source>
</evidence>
<dbReference type="Proteomes" id="UP000013015">
    <property type="component" value="Unassembled WGS sequence"/>
</dbReference>